<dbReference type="Pfam" id="PF00903">
    <property type="entry name" value="Glyoxalase"/>
    <property type="match status" value="2"/>
</dbReference>
<dbReference type="GO" id="GO:0051213">
    <property type="term" value="F:dioxygenase activity"/>
    <property type="evidence" value="ECO:0007669"/>
    <property type="project" value="UniProtKB-KW"/>
</dbReference>
<dbReference type="PROSITE" id="PS51819">
    <property type="entry name" value="VOC"/>
    <property type="match status" value="2"/>
</dbReference>
<gene>
    <name evidence="2" type="ordered locus">Kfla_1806</name>
</gene>
<protein>
    <submittedName>
        <fullName evidence="2">Glyoxalase/bleomycin resistance protein/dioxygenase</fullName>
    </submittedName>
</protein>
<accession>D2PNP8</accession>
<dbReference type="Proteomes" id="UP000007967">
    <property type="component" value="Chromosome"/>
</dbReference>
<dbReference type="PANTHER" id="PTHR36110:SF2">
    <property type="entry name" value="RING-CLEAVING DIOXYGENASE MHQE-RELATED"/>
    <property type="match status" value="1"/>
</dbReference>
<dbReference type="HOGENOM" id="CLU_057821_0_0_11"/>
<organism evidence="2 3">
    <name type="scientific">Kribbella flavida (strain DSM 17836 / JCM 10339 / NBRC 14399)</name>
    <dbReference type="NCBI Taxonomy" id="479435"/>
    <lineage>
        <taxon>Bacteria</taxon>
        <taxon>Bacillati</taxon>
        <taxon>Actinomycetota</taxon>
        <taxon>Actinomycetes</taxon>
        <taxon>Propionibacteriales</taxon>
        <taxon>Kribbellaceae</taxon>
        <taxon>Kribbella</taxon>
    </lineage>
</organism>
<feature type="domain" description="VOC" evidence="1">
    <location>
        <begin position="159"/>
        <end position="276"/>
    </location>
</feature>
<name>D2PNP8_KRIFD</name>
<dbReference type="InterPro" id="IPR029068">
    <property type="entry name" value="Glyas_Bleomycin-R_OHBP_Dase"/>
</dbReference>
<dbReference type="CDD" id="cd08347">
    <property type="entry name" value="PcpA_C_like"/>
    <property type="match status" value="1"/>
</dbReference>
<keyword evidence="3" id="KW-1185">Reference proteome</keyword>
<evidence type="ECO:0000259" key="1">
    <source>
        <dbReference type="PROSITE" id="PS51819"/>
    </source>
</evidence>
<evidence type="ECO:0000313" key="2">
    <source>
        <dbReference type="EMBL" id="ADB30900.1"/>
    </source>
</evidence>
<keyword evidence="2" id="KW-0560">Oxidoreductase</keyword>
<dbReference type="eggNOG" id="COG0346">
    <property type="taxonomic scope" value="Bacteria"/>
</dbReference>
<dbReference type="Gene3D" id="3.10.180.10">
    <property type="entry name" value="2,3-Dihydroxybiphenyl 1,2-Dioxygenase, domain 1"/>
    <property type="match status" value="2"/>
</dbReference>
<dbReference type="STRING" id="479435.Kfla_1806"/>
<dbReference type="KEGG" id="kfl:Kfla_1806"/>
<keyword evidence="2" id="KW-0223">Dioxygenase</keyword>
<proteinExistence type="predicted"/>
<reference evidence="2 3" key="2">
    <citation type="journal article" date="2010" name="Stand. Genomic Sci.">
        <title>Complete genome sequence of Kribbella flavida type strain (IFO 14399).</title>
        <authorList>
            <person name="Pukall R."/>
            <person name="Lapidus A."/>
            <person name="Glavina Del Rio T."/>
            <person name="Copeland A."/>
            <person name="Tice H."/>
            <person name="Cheng J.-F."/>
            <person name="Lucas S."/>
            <person name="Chen F."/>
            <person name="Nolan M."/>
            <person name="LaButti K."/>
            <person name="Pati A."/>
            <person name="Ivanova N."/>
            <person name="Mavrommatis K."/>
            <person name="Mikhailova N."/>
            <person name="Pitluck S."/>
            <person name="Bruce D."/>
            <person name="Goodwin L."/>
            <person name="Land M."/>
            <person name="Hauser L."/>
            <person name="Chang Y.-J."/>
            <person name="Jeffries C.D."/>
            <person name="Chen A."/>
            <person name="Palaniappan K."/>
            <person name="Chain P."/>
            <person name="Rohde M."/>
            <person name="Goeker M."/>
            <person name="Bristow J."/>
            <person name="Eisen J.A."/>
            <person name="Markowitz V."/>
            <person name="Hugenholtz P."/>
            <person name="Kyrpides N.C."/>
            <person name="Klenk H.-P."/>
            <person name="Brettin T."/>
        </authorList>
    </citation>
    <scope>NUCLEOTIDE SEQUENCE [LARGE SCALE GENOMIC DNA]</scope>
    <source>
        <strain evidence="3">DSM 17836 / JCM 10339 / NBRC 14399</strain>
    </source>
</reference>
<reference evidence="3" key="1">
    <citation type="submission" date="2009-09" db="EMBL/GenBank/DDBJ databases">
        <title>The complete genome of Kribbella flavida DSM 17836.</title>
        <authorList>
            <consortium name="US DOE Joint Genome Institute (JGI-PGF)"/>
            <person name="Lucas S."/>
            <person name="Copeland A."/>
            <person name="Lapidus A."/>
            <person name="Glavina del Rio T."/>
            <person name="Dalin E."/>
            <person name="Tice H."/>
            <person name="Bruce D."/>
            <person name="Goodwin L."/>
            <person name="Pitluck S."/>
            <person name="Kyrpides N."/>
            <person name="Mavromatis K."/>
            <person name="Ivanova N."/>
            <person name="Saunders E."/>
            <person name="Brettin T."/>
            <person name="Detter J.C."/>
            <person name="Han C."/>
            <person name="Larimer F."/>
            <person name="Land M."/>
            <person name="Hauser L."/>
            <person name="Markowitz V."/>
            <person name="Cheng J.-F."/>
            <person name="Hugenholtz P."/>
            <person name="Woyke T."/>
            <person name="Wu D."/>
            <person name="Pukall R."/>
            <person name="Klenk H.-P."/>
            <person name="Eisen J.A."/>
        </authorList>
    </citation>
    <scope>NUCLEOTIDE SEQUENCE [LARGE SCALE GENOMIC DNA]</scope>
    <source>
        <strain evidence="3">DSM 17836 / JCM 10339 / NBRC 14399</strain>
    </source>
</reference>
<dbReference type="SUPFAM" id="SSF54593">
    <property type="entry name" value="Glyoxalase/Bleomycin resistance protein/Dihydroxybiphenyl dioxygenase"/>
    <property type="match status" value="1"/>
</dbReference>
<dbReference type="PANTHER" id="PTHR36110">
    <property type="entry name" value="RING-CLEAVING DIOXYGENASE MHQE-RELATED"/>
    <property type="match status" value="1"/>
</dbReference>
<feature type="domain" description="VOC" evidence="1">
    <location>
        <begin position="12"/>
        <end position="137"/>
    </location>
</feature>
<dbReference type="InterPro" id="IPR052537">
    <property type="entry name" value="Extradiol_RC_dioxygenase"/>
</dbReference>
<dbReference type="InterPro" id="IPR037523">
    <property type="entry name" value="VOC_core"/>
</dbReference>
<dbReference type="InterPro" id="IPR004360">
    <property type="entry name" value="Glyas_Fos-R_dOase_dom"/>
</dbReference>
<sequence>MLGGMNPISPHGLHHVTAVATDPQRNVDFYTTVLGLRLVKRTVNFDRPDTYHLYYGDESGRPSTLLTFFPWPEVPAGRQGSGLTTATAFGIPPESLGWWQRRLADHQVDADPPVRRTDEEVLAFRDPDGLVIELVAADGDSRSGWDGASGVPAEHAVRGLHAITMTEADLGPTADLFADLGMSLDAESGDRARFAMAGDEPGTLVDLVAGAGEKGRQAGGTVHHVAFRAPDQETQAQWRLQLIEAGAKVTEILDRQYFTSIYFREPGGVLLEIATDQPGFTVDEPLLELGRSLKLPPWLEPTREQIENSLPALELSGG</sequence>
<evidence type="ECO:0000313" key="3">
    <source>
        <dbReference type="Proteomes" id="UP000007967"/>
    </source>
</evidence>
<dbReference type="EMBL" id="CP001736">
    <property type="protein sequence ID" value="ADB30900.1"/>
    <property type="molecule type" value="Genomic_DNA"/>
</dbReference>
<dbReference type="AlphaFoldDB" id="D2PNP8"/>